<accession>A0A5E4QRT5</accession>
<reference evidence="1 2" key="1">
    <citation type="submission" date="2017-07" db="EMBL/GenBank/DDBJ databases">
        <authorList>
            <person name="Talla V."/>
            <person name="Backstrom N."/>
        </authorList>
    </citation>
    <scope>NUCLEOTIDE SEQUENCE [LARGE SCALE GENOMIC DNA]</scope>
</reference>
<dbReference type="AlphaFoldDB" id="A0A5E4QRT5"/>
<protein>
    <submittedName>
        <fullName evidence="1">Uncharacterized protein</fullName>
    </submittedName>
</protein>
<evidence type="ECO:0000313" key="2">
    <source>
        <dbReference type="Proteomes" id="UP000324832"/>
    </source>
</evidence>
<gene>
    <name evidence="1" type="ORF">LSINAPIS_LOCUS11054</name>
</gene>
<dbReference type="Proteomes" id="UP000324832">
    <property type="component" value="Unassembled WGS sequence"/>
</dbReference>
<dbReference type="EMBL" id="FZQP02004690">
    <property type="protein sequence ID" value="VVD00413.1"/>
    <property type="molecule type" value="Genomic_DNA"/>
</dbReference>
<proteinExistence type="predicted"/>
<dbReference type="Gene3D" id="3.40.630.30">
    <property type="match status" value="1"/>
</dbReference>
<organism evidence="1 2">
    <name type="scientific">Leptidea sinapis</name>
    <dbReference type="NCBI Taxonomy" id="189913"/>
    <lineage>
        <taxon>Eukaryota</taxon>
        <taxon>Metazoa</taxon>
        <taxon>Ecdysozoa</taxon>
        <taxon>Arthropoda</taxon>
        <taxon>Hexapoda</taxon>
        <taxon>Insecta</taxon>
        <taxon>Pterygota</taxon>
        <taxon>Neoptera</taxon>
        <taxon>Endopterygota</taxon>
        <taxon>Lepidoptera</taxon>
        <taxon>Glossata</taxon>
        <taxon>Ditrysia</taxon>
        <taxon>Papilionoidea</taxon>
        <taxon>Pieridae</taxon>
        <taxon>Dismorphiinae</taxon>
        <taxon>Leptidea</taxon>
    </lineage>
</organism>
<sequence length="66" mass="7031">MCEKYPEHLIQRNDLSPAAKMERAPDSVAAAHPALITCCVLPAPRDPHAPARLLTCLLAALRASGS</sequence>
<name>A0A5E4QRT5_9NEOP</name>
<evidence type="ECO:0000313" key="1">
    <source>
        <dbReference type="EMBL" id="VVD00413.1"/>
    </source>
</evidence>
<keyword evidence="2" id="KW-1185">Reference proteome</keyword>